<reference evidence="9 10" key="1">
    <citation type="submission" date="2021-09" db="EMBL/GenBank/DDBJ databases">
        <title>Whole genome sequence of Nocardioides sp. GBK3QG-3.</title>
        <authorList>
            <person name="Tuo L."/>
        </authorList>
    </citation>
    <scope>NUCLEOTIDE SEQUENCE [LARGE SCALE GENOMIC DNA]</scope>
    <source>
        <strain evidence="9 10">GBK3QG-3</strain>
    </source>
</reference>
<comment type="subcellular location">
    <subcellularLocation>
        <location evidence="7">Cytoplasm</location>
        <location evidence="7">Nucleoid</location>
    </subcellularLocation>
</comment>
<evidence type="ECO:0000256" key="5">
    <source>
        <dbReference type="ARBA" id="ARBA00023125"/>
    </source>
</evidence>
<comment type="similarity">
    <text evidence="7">Belongs to the MraZ family.</text>
</comment>
<organism evidence="9 10">
    <name type="scientific">Nocardioides mangrovi</name>
    <dbReference type="NCBI Taxonomy" id="2874580"/>
    <lineage>
        <taxon>Bacteria</taxon>
        <taxon>Bacillati</taxon>
        <taxon>Actinomycetota</taxon>
        <taxon>Actinomycetes</taxon>
        <taxon>Propionibacteriales</taxon>
        <taxon>Nocardioidaceae</taxon>
        <taxon>Nocardioides</taxon>
    </lineage>
</organism>
<dbReference type="Gene3D" id="3.40.1550.20">
    <property type="entry name" value="Transcriptional regulator MraZ domain"/>
    <property type="match status" value="1"/>
</dbReference>
<keyword evidence="6 7" id="KW-0804">Transcription</keyword>
<keyword evidence="5 7" id="KW-0238">DNA-binding</keyword>
<keyword evidence="10" id="KW-1185">Reference proteome</keyword>
<dbReference type="InterPro" id="IPR038619">
    <property type="entry name" value="MraZ_sf"/>
</dbReference>
<feature type="domain" description="SpoVT-AbrB" evidence="8">
    <location>
        <begin position="6"/>
        <end position="48"/>
    </location>
</feature>
<dbReference type="PANTHER" id="PTHR34701">
    <property type="entry name" value="TRANSCRIPTIONAL REGULATOR MRAZ"/>
    <property type="match status" value="1"/>
</dbReference>
<evidence type="ECO:0000256" key="4">
    <source>
        <dbReference type="ARBA" id="ARBA00023015"/>
    </source>
</evidence>
<evidence type="ECO:0000256" key="3">
    <source>
        <dbReference type="ARBA" id="ARBA00022737"/>
    </source>
</evidence>
<evidence type="ECO:0000259" key="8">
    <source>
        <dbReference type="PROSITE" id="PS51740"/>
    </source>
</evidence>
<dbReference type="InterPro" id="IPR037914">
    <property type="entry name" value="SpoVT-AbrB_sf"/>
</dbReference>
<evidence type="ECO:0000256" key="7">
    <source>
        <dbReference type="HAMAP-Rule" id="MF_01008"/>
    </source>
</evidence>
<evidence type="ECO:0000313" key="10">
    <source>
        <dbReference type="Proteomes" id="UP000780875"/>
    </source>
</evidence>
<gene>
    <name evidence="7 9" type="primary">mraZ</name>
    <name evidence="9" type="ORF">K8U61_01425</name>
</gene>
<evidence type="ECO:0000256" key="1">
    <source>
        <dbReference type="ARBA" id="ARBA00013860"/>
    </source>
</evidence>
<dbReference type="InterPro" id="IPR007159">
    <property type="entry name" value="SpoVT-AbrB_dom"/>
</dbReference>
<sequence length="142" mass="16146">MFFMGTYTPKLDEKGRLFLPAKFRDRLAEGLVVTQGQENCLVVWPADVFMEEARRAQSTPMTNRGARDYARVLFAGAEEATPDKQGRIGVPAHLREYAGLDRDVVVIGVMDRIEIWDPTKWREYSSGAQAKFAELDEQPHQN</sequence>
<dbReference type="SUPFAM" id="SSF89447">
    <property type="entry name" value="AbrB/MazE/MraZ-like"/>
    <property type="match status" value="1"/>
</dbReference>
<dbReference type="InterPro" id="IPR020603">
    <property type="entry name" value="MraZ_dom"/>
</dbReference>
<dbReference type="Pfam" id="PF02381">
    <property type="entry name" value="MraZ"/>
    <property type="match status" value="2"/>
</dbReference>
<dbReference type="NCBIfam" id="TIGR00242">
    <property type="entry name" value="division/cell wall cluster transcriptional repressor MraZ"/>
    <property type="match status" value="1"/>
</dbReference>
<dbReference type="HAMAP" id="MF_01008">
    <property type="entry name" value="MraZ"/>
    <property type="match status" value="1"/>
</dbReference>
<dbReference type="PROSITE" id="PS51740">
    <property type="entry name" value="SPOVT_ABRB"/>
    <property type="match status" value="2"/>
</dbReference>
<dbReference type="CDD" id="cd16320">
    <property type="entry name" value="MraZ_N"/>
    <property type="match status" value="1"/>
</dbReference>
<keyword evidence="3" id="KW-0677">Repeat</keyword>
<dbReference type="InterPro" id="IPR035642">
    <property type="entry name" value="MraZ_N"/>
</dbReference>
<evidence type="ECO:0000313" key="9">
    <source>
        <dbReference type="EMBL" id="MBZ5736805.1"/>
    </source>
</evidence>
<evidence type="ECO:0000256" key="2">
    <source>
        <dbReference type="ARBA" id="ARBA00022490"/>
    </source>
</evidence>
<keyword evidence="4 7" id="KW-0805">Transcription regulation</keyword>
<feature type="domain" description="SpoVT-AbrB" evidence="8">
    <location>
        <begin position="77"/>
        <end position="120"/>
    </location>
</feature>
<dbReference type="InterPro" id="IPR003444">
    <property type="entry name" value="MraZ"/>
</dbReference>
<dbReference type="RefSeq" id="WP_224121175.1">
    <property type="nucleotide sequence ID" value="NZ_JAIQZJ010000001.1"/>
</dbReference>
<name>A0ABS7U7J2_9ACTN</name>
<dbReference type="Proteomes" id="UP000780875">
    <property type="component" value="Unassembled WGS sequence"/>
</dbReference>
<comment type="caution">
    <text evidence="9">The sequence shown here is derived from an EMBL/GenBank/DDBJ whole genome shotgun (WGS) entry which is preliminary data.</text>
</comment>
<proteinExistence type="inferred from homology"/>
<keyword evidence="2 7" id="KW-0963">Cytoplasm</keyword>
<accession>A0ABS7U7J2</accession>
<dbReference type="InterPro" id="IPR035644">
    <property type="entry name" value="MraZ_C"/>
</dbReference>
<dbReference type="CDD" id="cd16321">
    <property type="entry name" value="MraZ_C"/>
    <property type="match status" value="1"/>
</dbReference>
<comment type="subunit">
    <text evidence="7">Forms oligomers.</text>
</comment>
<dbReference type="EMBL" id="JAIQZJ010000001">
    <property type="protein sequence ID" value="MBZ5736805.1"/>
    <property type="molecule type" value="Genomic_DNA"/>
</dbReference>
<evidence type="ECO:0000256" key="6">
    <source>
        <dbReference type="ARBA" id="ARBA00023163"/>
    </source>
</evidence>
<dbReference type="PANTHER" id="PTHR34701:SF1">
    <property type="entry name" value="TRANSCRIPTIONAL REGULATOR MRAZ"/>
    <property type="match status" value="1"/>
</dbReference>
<protein>
    <recommendedName>
        <fullName evidence="1 7">Transcriptional regulator MraZ</fullName>
    </recommendedName>
</protein>